<reference evidence="2 3" key="1">
    <citation type="submission" date="2015-09" db="EMBL/GenBank/DDBJ databases">
        <authorList>
            <consortium name="Pathogen Informatics"/>
        </authorList>
    </citation>
    <scope>NUCLEOTIDE SEQUENCE [LARGE SCALE GENOMIC DNA]</scope>
    <source>
        <strain evidence="2 3">2789STDY5608850</strain>
    </source>
</reference>
<evidence type="ECO:0000313" key="3">
    <source>
        <dbReference type="Proteomes" id="UP000095651"/>
    </source>
</evidence>
<dbReference type="EMBL" id="CYZE01000001">
    <property type="protein sequence ID" value="CUN38114.1"/>
    <property type="molecule type" value="Genomic_DNA"/>
</dbReference>
<dbReference type="Proteomes" id="UP000095651">
    <property type="component" value="Unassembled WGS sequence"/>
</dbReference>
<dbReference type="Pfam" id="PF18050">
    <property type="entry name" value="Cyclophil_like2"/>
    <property type="match status" value="1"/>
</dbReference>
<dbReference type="AlphaFoldDB" id="A0A173WFF7"/>
<proteinExistence type="predicted"/>
<dbReference type="InterPro" id="IPR029000">
    <property type="entry name" value="Cyclophilin-like_dom_sf"/>
</dbReference>
<feature type="domain" description="Cyclophilin-like" evidence="1">
    <location>
        <begin position="6"/>
        <end position="111"/>
    </location>
</feature>
<evidence type="ECO:0000259" key="1">
    <source>
        <dbReference type="Pfam" id="PF18050"/>
    </source>
</evidence>
<accession>A0A173WFF7</accession>
<evidence type="ECO:0000313" key="2">
    <source>
        <dbReference type="EMBL" id="CUN38114.1"/>
    </source>
</evidence>
<dbReference type="Gene3D" id="2.40.100.20">
    <property type="match status" value="1"/>
</dbReference>
<organism evidence="2 3">
    <name type="scientific">Hungatella hathewayi</name>
    <dbReference type="NCBI Taxonomy" id="154046"/>
    <lineage>
        <taxon>Bacteria</taxon>
        <taxon>Bacillati</taxon>
        <taxon>Bacillota</taxon>
        <taxon>Clostridia</taxon>
        <taxon>Lachnospirales</taxon>
        <taxon>Lachnospiraceae</taxon>
        <taxon>Hungatella</taxon>
    </lineage>
</organism>
<dbReference type="RefSeq" id="WP_055653112.1">
    <property type="nucleotide sequence ID" value="NZ_CABIXC010000001.1"/>
</dbReference>
<gene>
    <name evidence="2" type="ORF">ERS852407_00005</name>
</gene>
<dbReference type="SUPFAM" id="SSF50891">
    <property type="entry name" value="Cyclophilin-like"/>
    <property type="match status" value="1"/>
</dbReference>
<sequence length="119" mass="12928">MRVYVTSNGNTIVYGLNDSQAAKDLYAQLPLTIEVEDYSTNEKIFYPPGKLDASDAPVADAGKGTLAYYAPWGDVVMFYDYFGKGSSLYELGTVISGEEFIEALSGSVEITGEKETAQE</sequence>
<name>A0A173WFF7_9FIRM</name>
<protein>
    <submittedName>
        <fullName evidence="2">Uncharacterized conserved protein</fullName>
    </submittedName>
</protein>
<dbReference type="InterPro" id="IPR041183">
    <property type="entry name" value="Cyclophilin-like"/>
</dbReference>